<sequence>MGGLIEKRKRLDQPRQAQDKPARRLLFSLLDGLTCDLEGLGAGARQLAYFSIGSNRSTNNASVRTITPVAPAGPRL</sequence>
<dbReference type="Proteomes" id="UP000637074">
    <property type="component" value="Unassembled WGS sequence"/>
</dbReference>
<keyword evidence="2" id="KW-1185">Reference proteome</keyword>
<protein>
    <submittedName>
        <fullName evidence="1">Uncharacterized protein</fullName>
    </submittedName>
</protein>
<name>A0ABQ3N8N6_9BACI</name>
<proteinExistence type="predicted"/>
<comment type="caution">
    <text evidence="1">The sequence shown here is derived from an EMBL/GenBank/DDBJ whole genome shotgun (WGS) entry which is preliminary data.</text>
</comment>
<accession>A0ABQ3N8N6</accession>
<dbReference type="EMBL" id="BNDS01000003">
    <property type="protein sequence ID" value="GHH97661.1"/>
    <property type="molecule type" value="Genomic_DNA"/>
</dbReference>
<organism evidence="1 2">
    <name type="scientific">Neobacillus kokaensis</name>
    <dbReference type="NCBI Taxonomy" id="2759023"/>
    <lineage>
        <taxon>Bacteria</taxon>
        <taxon>Bacillati</taxon>
        <taxon>Bacillota</taxon>
        <taxon>Bacilli</taxon>
        <taxon>Bacillales</taxon>
        <taxon>Bacillaceae</taxon>
        <taxon>Neobacillus</taxon>
    </lineage>
</organism>
<reference evidence="1 2" key="1">
    <citation type="journal article" date="2022" name="Int. J. Syst. Evol. Microbiol.">
        <title>Neobacillus kokaensis sp. nov., isolated from soil.</title>
        <authorList>
            <person name="Yuki K."/>
            <person name="Matsubara H."/>
            <person name="Yamaguchi S."/>
        </authorList>
    </citation>
    <scope>NUCLEOTIDE SEQUENCE [LARGE SCALE GENOMIC DNA]</scope>
    <source>
        <strain evidence="1 2">LOB 377</strain>
    </source>
</reference>
<evidence type="ECO:0000313" key="1">
    <source>
        <dbReference type="EMBL" id="GHH97661.1"/>
    </source>
</evidence>
<evidence type="ECO:0000313" key="2">
    <source>
        <dbReference type="Proteomes" id="UP000637074"/>
    </source>
</evidence>
<gene>
    <name evidence="1" type="ORF">AM1BK_12040</name>
</gene>